<dbReference type="OrthoDB" id="185373at2759"/>
<feature type="repeat" description="PPR" evidence="3">
    <location>
        <begin position="321"/>
        <end position="355"/>
    </location>
</feature>
<dbReference type="Gramene" id="EES16611">
    <property type="protein sequence ID" value="EES16611"/>
    <property type="gene ID" value="SORBI_3008G031200"/>
</dbReference>
<dbReference type="GO" id="GO:0009451">
    <property type="term" value="P:RNA modification"/>
    <property type="evidence" value="ECO:0007669"/>
    <property type="project" value="InterPro"/>
</dbReference>
<dbReference type="PANTHER" id="PTHR47926">
    <property type="entry name" value="PENTATRICOPEPTIDE REPEAT-CONTAINING PROTEIN"/>
    <property type="match status" value="1"/>
</dbReference>
<dbReference type="PANTHER" id="PTHR47926:SF344">
    <property type="entry name" value="OS07G0636900 PROTEIN"/>
    <property type="match status" value="1"/>
</dbReference>
<evidence type="ECO:0000256" key="1">
    <source>
        <dbReference type="ARBA" id="ARBA00022737"/>
    </source>
</evidence>
<name>A0A921QDZ2_SORBI</name>
<dbReference type="OMA" id="SQCGLVH"/>
<organism evidence="4 5">
    <name type="scientific">Sorghum bicolor</name>
    <name type="common">Sorghum</name>
    <name type="synonym">Sorghum vulgare</name>
    <dbReference type="NCBI Taxonomy" id="4558"/>
    <lineage>
        <taxon>Eukaryota</taxon>
        <taxon>Viridiplantae</taxon>
        <taxon>Streptophyta</taxon>
        <taxon>Embryophyta</taxon>
        <taxon>Tracheophyta</taxon>
        <taxon>Spermatophyta</taxon>
        <taxon>Magnoliopsida</taxon>
        <taxon>Liliopsida</taxon>
        <taxon>Poales</taxon>
        <taxon>Poaceae</taxon>
        <taxon>PACMAD clade</taxon>
        <taxon>Panicoideae</taxon>
        <taxon>Andropogonodae</taxon>
        <taxon>Andropogoneae</taxon>
        <taxon>Sorghinae</taxon>
        <taxon>Sorghum</taxon>
    </lineage>
</organism>
<protein>
    <recommendedName>
        <fullName evidence="6">Pentacotripeptide-repeat region of PRORP domain-containing protein</fullName>
    </recommendedName>
</protein>
<dbReference type="GO" id="GO:0003723">
    <property type="term" value="F:RNA binding"/>
    <property type="evidence" value="ECO:0007669"/>
    <property type="project" value="InterPro"/>
</dbReference>
<dbReference type="Gramene" id="OQU78683">
    <property type="protein sequence ID" value="OQU78683"/>
    <property type="gene ID" value="SORBI_3008G031200"/>
</dbReference>
<dbReference type="AlphaFoldDB" id="A0A921QDZ2"/>
<accession>A0A921QDZ2</accession>
<dbReference type="InterPro" id="IPR046960">
    <property type="entry name" value="PPR_At4g14850-like_plant"/>
</dbReference>
<dbReference type="Pfam" id="PF13041">
    <property type="entry name" value="PPR_2"/>
    <property type="match status" value="1"/>
</dbReference>
<reference evidence="4" key="1">
    <citation type="journal article" date="2019" name="BMC Genomics">
        <title>A new reference genome for Sorghum bicolor reveals high levels of sequence similarity between sweet and grain genotypes: implications for the genetics of sugar metabolism.</title>
        <authorList>
            <person name="Cooper E.A."/>
            <person name="Brenton Z.W."/>
            <person name="Flinn B.S."/>
            <person name="Jenkins J."/>
            <person name="Shu S."/>
            <person name="Flowers D."/>
            <person name="Luo F."/>
            <person name="Wang Y."/>
            <person name="Xia P."/>
            <person name="Barry K."/>
            <person name="Daum C."/>
            <person name="Lipzen A."/>
            <person name="Yoshinaga Y."/>
            <person name="Schmutz J."/>
            <person name="Saski C."/>
            <person name="Vermerris W."/>
            <person name="Kresovich S."/>
        </authorList>
    </citation>
    <scope>NUCLEOTIDE SEQUENCE</scope>
</reference>
<dbReference type="Proteomes" id="UP000807115">
    <property type="component" value="Chromosome 8"/>
</dbReference>
<proteinExistence type="predicted"/>
<gene>
    <name evidence="4" type="ORF">BDA96_08G034500</name>
</gene>
<evidence type="ECO:0000313" key="4">
    <source>
        <dbReference type="EMBL" id="KAG0519991.1"/>
    </source>
</evidence>
<evidence type="ECO:0000313" key="5">
    <source>
        <dbReference type="Proteomes" id="UP000807115"/>
    </source>
</evidence>
<dbReference type="InterPro" id="IPR002885">
    <property type="entry name" value="PPR_rpt"/>
</dbReference>
<sequence>MRSPAPPDPYTPAAVLRLLRRLPRRSSAAATGHQLHALLAKLDLLHHPACLAGLLSHLPPASPSSLSLLLAAPPCVLSPSLFCPVISAFSSSPAPSASLTLFNHVSSLSIPTPLPAFPALLKSCARAFRLSRRARAAVFAAKGAELHCRVLKLGCGQDRYVQNALVSMYGQFGRLGEARKAFDEMPVKNAVSWNALVVAHGVSGDLQGAERVSQATPERNISWWNSEIMRNVRLGDLVEAARIFRDMPERDVISWNSLISGYAKLGMYSRALDVFRDMWKNDIEPTELTVVSALGACAEVGELELGRGIHDYLKSKGIEADGYVGNALVDMYAKCGNLKLARQVFDSMSIKDVTCWNTMIVGLSVHGHSHDALKLFDLMNIEPDHVTFLGVLTACSHSGLLNEGRVYFKSMIEDYKIVPSMKHYGCIINMLCRYGKVHEAYQMINDMPVKANSVLWKMVMAACRVHGHFDIADRAVHRMHELMPMDDGDVITVSNAYAEAERWDDVEHLRTKVIGCSGSKHAAHSQVHVK</sequence>
<dbReference type="Pfam" id="PF20431">
    <property type="entry name" value="E_motif"/>
    <property type="match status" value="1"/>
</dbReference>
<comment type="caution">
    <text evidence="4">The sequence shown here is derived from an EMBL/GenBank/DDBJ whole genome shotgun (WGS) entry which is preliminary data.</text>
</comment>
<evidence type="ECO:0008006" key="6">
    <source>
        <dbReference type="Google" id="ProtNLM"/>
    </source>
</evidence>
<reference evidence="4" key="2">
    <citation type="submission" date="2020-10" db="EMBL/GenBank/DDBJ databases">
        <authorList>
            <person name="Cooper E.A."/>
            <person name="Brenton Z.W."/>
            <person name="Flinn B.S."/>
            <person name="Jenkins J."/>
            <person name="Shu S."/>
            <person name="Flowers D."/>
            <person name="Luo F."/>
            <person name="Wang Y."/>
            <person name="Xia P."/>
            <person name="Barry K."/>
            <person name="Daum C."/>
            <person name="Lipzen A."/>
            <person name="Yoshinaga Y."/>
            <person name="Schmutz J."/>
            <person name="Saski C."/>
            <person name="Vermerris W."/>
            <person name="Kresovich S."/>
        </authorList>
    </citation>
    <scope>NUCLEOTIDE SEQUENCE</scope>
</reference>
<dbReference type="InterPro" id="IPR011990">
    <property type="entry name" value="TPR-like_helical_dom_sf"/>
</dbReference>
<evidence type="ECO:0000256" key="2">
    <source>
        <dbReference type="ARBA" id="ARBA00022946"/>
    </source>
</evidence>
<feature type="repeat" description="PPR" evidence="3">
    <location>
        <begin position="251"/>
        <end position="285"/>
    </location>
</feature>
<dbReference type="EMBL" id="CM027687">
    <property type="protein sequence ID" value="KAG0519991.1"/>
    <property type="molecule type" value="Genomic_DNA"/>
</dbReference>
<dbReference type="SUPFAM" id="SSF48452">
    <property type="entry name" value="TPR-like"/>
    <property type="match status" value="1"/>
</dbReference>
<keyword evidence="2" id="KW-0809">Transit peptide</keyword>
<keyword evidence="1" id="KW-0677">Repeat</keyword>
<dbReference type="PROSITE" id="PS51375">
    <property type="entry name" value="PPR"/>
    <property type="match status" value="3"/>
</dbReference>
<evidence type="ECO:0000256" key="3">
    <source>
        <dbReference type="PROSITE-ProRule" id="PRU00708"/>
    </source>
</evidence>
<dbReference type="Pfam" id="PF01535">
    <property type="entry name" value="PPR"/>
    <property type="match status" value="3"/>
</dbReference>
<dbReference type="NCBIfam" id="TIGR00756">
    <property type="entry name" value="PPR"/>
    <property type="match status" value="4"/>
</dbReference>
<dbReference type="Pfam" id="PF12854">
    <property type="entry name" value="PPR_1"/>
    <property type="match status" value="1"/>
</dbReference>
<dbReference type="FunFam" id="1.25.40.10:FF:000345">
    <property type="entry name" value="Pentatricopeptide repeat-containing protein"/>
    <property type="match status" value="1"/>
</dbReference>
<feature type="repeat" description="PPR" evidence="3">
    <location>
        <begin position="158"/>
        <end position="192"/>
    </location>
</feature>
<dbReference type="Pfam" id="PF13812">
    <property type="entry name" value="PPR_3"/>
    <property type="match status" value="1"/>
</dbReference>
<dbReference type="Gene3D" id="1.25.40.10">
    <property type="entry name" value="Tetratricopeptide repeat domain"/>
    <property type="match status" value="3"/>
</dbReference>
<dbReference type="InterPro" id="IPR046848">
    <property type="entry name" value="E_motif"/>
</dbReference>